<sequence length="350" mass="39978">MTKPTFYSTHINKHGDHESTFSMRKSIFDEKLGCFAYRSLHFPARISVLKSYHERGYIFNINIETSRISFKGKLESSQYTQETHFNEKSTQTEFSNIFDLLSECIETLRKMDRRRIETKQTCVCHQLLANQINTCKNTITKLLESVDNLGYVVAALNGTGLNYIYGTKSTIYLDQQDNYICLKDTNTADDHAKQLDTGITKQRTDQWLELRKESRITGSTMFGALGLGTLKDQQEHFDRVHRGIEKPVSDELQKLFDYGTSQEINALCTLLGKIFPVYFPQLLLKEDGCEVIPLGDDGTGVDKQDCYKVSFEFKCSFPGKKYATGVHYSLLIYYTTQVSSRMATKGCSNS</sequence>
<evidence type="ECO:0000313" key="1">
    <source>
        <dbReference type="EMBL" id="CAC5399604.1"/>
    </source>
</evidence>
<accession>A0A6J8CX76</accession>
<dbReference type="EMBL" id="CACVKT020006043">
    <property type="protein sequence ID" value="CAC5399604.1"/>
    <property type="molecule type" value="Genomic_DNA"/>
</dbReference>
<gene>
    <name evidence="1" type="ORF">MCOR_33850</name>
</gene>
<keyword evidence="2" id="KW-1185">Reference proteome</keyword>
<dbReference type="AlphaFoldDB" id="A0A6J8CX76"/>
<name>A0A6J8CX76_MYTCO</name>
<proteinExistence type="predicted"/>
<reference evidence="1 2" key="1">
    <citation type="submission" date="2020-06" db="EMBL/GenBank/DDBJ databases">
        <authorList>
            <person name="Li R."/>
            <person name="Bekaert M."/>
        </authorList>
    </citation>
    <scope>NUCLEOTIDE SEQUENCE [LARGE SCALE GENOMIC DNA]</scope>
    <source>
        <strain evidence="2">wild</strain>
    </source>
</reference>
<organism evidence="1 2">
    <name type="scientific">Mytilus coruscus</name>
    <name type="common">Sea mussel</name>
    <dbReference type="NCBI Taxonomy" id="42192"/>
    <lineage>
        <taxon>Eukaryota</taxon>
        <taxon>Metazoa</taxon>
        <taxon>Spiralia</taxon>
        <taxon>Lophotrochozoa</taxon>
        <taxon>Mollusca</taxon>
        <taxon>Bivalvia</taxon>
        <taxon>Autobranchia</taxon>
        <taxon>Pteriomorphia</taxon>
        <taxon>Mytilida</taxon>
        <taxon>Mytiloidea</taxon>
        <taxon>Mytilidae</taxon>
        <taxon>Mytilinae</taxon>
        <taxon>Mytilus</taxon>
    </lineage>
</organism>
<evidence type="ECO:0008006" key="3">
    <source>
        <dbReference type="Google" id="ProtNLM"/>
    </source>
</evidence>
<dbReference type="Proteomes" id="UP000507470">
    <property type="component" value="Unassembled WGS sequence"/>
</dbReference>
<evidence type="ECO:0000313" key="2">
    <source>
        <dbReference type="Proteomes" id="UP000507470"/>
    </source>
</evidence>
<dbReference type="OrthoDB" id="6117194at2759"/>
<protein>
    <recommendedName>
        <fullName evidence="3">YqaJ viral recombinase domain-containing protein</fullName>
    </recommendedName>
</protein>